<dbReference type="Gene3D" id="3.80.10.10">
    <property type="entry name" value="Ribonuclease Inhibitor"/>
    <property type="match status" value="2"/>
</dbReference>
<keyword evidence="2" id="KW-0433">Leucine-rich repeat</keyword>
<organism evidence="8 9">
    <name type="scientific">Psylliodes chrysocephalus</name>
    <dbReference type="NCBI Taxonomy" id="3402493"/>
    <lineage>
        <taxon>Eukaryota</taxon>
        <taxon>Metazoa</taxon>
        <taxon>Ecdysozoa</taxon>
        <taxon>Arthropoda</taxon>
        <taxon>Hexapoda</taxon>
        <taxon>Insecta</taxon>
        <taxon>Pterygota</taxon>
        <taxon>Neoptera</taxon>
        <taxon>Endopterygota</taxon>
        <taxon>Coleoptera</taxon>
        <taxon>Polyphaga</taxon>
        <taxon>Cucujiformia</taxon>
        <taxon>Chrysomeloidea</taxon>
        <taxon>Chrysomelidae</taxon>
        <taxon>Galerucinae</taxon>
        <taxon>Alticini</taxon>
        <taxon>Psylliodes</taxon>
    </lineage>
</organism>
<gene>
    <name evidence="8" type="ORF">PSYICH_LOCUS1242</name>
</gene>
<dbReference type="SUPFAM" id="SSF52047">
    <property type="entry name" value="RNI-like"/>
    <property type="match status" value="1"/>
</dbReference>
<dbReference type="InterPro" id="IPR011990">
    <property type="entry name" value="TPR-like_helical_dom_sf"/>
</dbReference>
<keyword evidence="5" id="KW-0040">ANK repeat</keyword>
<feature type="repeat" description="ANK" evidence="5">
    <location>
        <begin position="520"/>
        <end position="552"/>
    </location>
</feature>
<dbReference type="Gene3D" id="1.25.40.10">
    <property type="entry name" value="Tetratricopeptide repeat domain"/>
    <property type="match status" value="3"/>
</dbReference>
<feature type="compositionally biased region" description="Polar residues" evidence="7">
    <location>
        <begin position="478"/>
        <end position="494"/>
    </location>
</feature>
<dbReference type="SMART" id="SM00028">
    <property type="entry name" value="TPR"/>
    <property type="match status" value="7"/>
</dbReference>
<evidence type="ECO:0000256" key="6">
    <source>
        <dbReference type="PROSITE-ProRule" id="PRU00339"/>
    </source>
</evidence>
<dbReference type="Pfam" id="PF13181">
    <property type="entry name" value="TPR_8"/>
    <property type="match status" value="3"/>
</dbReference>
<feature type="region of interest" description="Disordered" evidence="7">
    <location>
        <begin position="697"/>
        <end position="719"/>
    </location>
</feature>
<evidence type="ECO:0000256" key="7">
    <source>
        <dbReference type="SAM" id="MobiDB-lite"/>
    </source>
</evidence>
<feature type="region of interest" description="Disordered" evidence="7">
    <location>
        <begin position="858"/>
        <end position="881"/>
    </location>
</feature>
<keyword evidence="9" id="KW-1185">Reference proteome</keyword>
<evidence type="ECO:0000256" key="4">
    <source>
        <dbReference type="ARBA" id="ARBA00023242"/>
    </source>
</evidence>
<feature type="region of interest" description="Disordered" evidence="7">
    <location>
        <begin position="457"/>
        <end position="494"/>
    </location>
</feature>
<dbReference type="InterPro" id="IPR036770">
    <property type="entry name" value="Ankyrin_rpt-contain_sf"/>
</dbReference>
<evidence type="ECO:0000256" key="1">
    <source>
        <dbReference type="ARBA" id="ARBA00004123"/>
    </source>
</evidence>
<dbReference type="Proteomes" id="UP001153636">
    <property type="component" value="Chromosome 1"/>
</dbReference>
<feature type="repeat" description="TPR" evidence="6">
    <location>
        <begin position="348"/>
        <end position="381"/>
    </location>
</feature>
<dbReference type="GO" id="GO:0031297">
    <property type="term" value="P:replication fork processing"/>
    <property type="evidence" value="ECO:0007669"/>
    <property type="project" value="TreeGrafter"/>
</dbReference>
<proteinExistence type="predicted"/>
<evidence type="ECO:0000313" key="9">
    <source>
        <dbReference type="Proteomes" id="UP001153636"/>
    </source>
</evidence>
<evidence type="ECO:0008006" key="10">
    <source>
        <dbReference type="Google" id="ProtNLM"/>
    </source>
</evidence>
<feature type="repeat" description="ANK" evidence="5">
    <location>
        <begin position="553"/>
        <end position="585"/>
    </location>
</feature>
<evidence type="ECO:0000256" key="2">
    <source>
        <dbReference type="ARBA" id="ARBA00022614"/>
    </source>
</evidence>
<dbReference type="InterPro" id="IPR052311">
    <property type="entry name" value="MMS22L-TONSL_complex_comp"/>
</dbReference>
<evidence type="ECO:0000256" key="3">
    <source>
        <dbReference type="ARBA" id="ARBA00022737"/>
    </source>
</evidence>
<dbReference type="Pfam" id="PF13424">
    <property type="entry name" value="TPR_12"/>
    <property type="match status" value="1"/>
</dbReference>
<evidence type="ECO:0000313" key="8">
    <source>
        <dbReference type="EMBL" id="CAH1099925.1"/>
    </source>
</evidence>
<dbReference type="Pfam" id="PF00023">
    <property type="entry name" value="Ank"/>
    <property type="match status" value="1"/>
</dbReference>
<dbReference type="EMBL" id="OV651813">
    <property type="protein sequence ID" value="CAH1099925.1"/>
    <property type="molecule type" value="Genomic_DNA"/>
</dbReference>
<dbReference type="GO" id="GO:0043596">
    <property type="term" value="C:nuclear replication fork"/>
    <property type="evidence" value="ECO:0007669"/>
    <property type="project" value="TreeGrafter"/>
</dbReference>
<feature type="repeat" description="TPR" evidence="6">
    <location>
        <begin position="23"/>
        <end position="56"/>
    </location>
</feature>
<dbReference type="SMART" id="SM00248">
    <property type="entry name" value="ANK"/>
    <property type="match status" value="3"/>
</dbReference>
<protein>
    <recommendedName>
        <fullName evidence="10">Tonsoku-like protein</fullName>
    </recommendedName>
</protein>
<comment type="subcellular location">
    <subcellularLocation>
        <location evidence="1">Nucleus</location>
    </subcellularLocation>
</comment>
<dbReference type="SUPFAM" id="SSF48403">
    <property type="entry name" value="Ankyrin repeat"/>
    <property type="match status" value="1"/>
</dbReference>
<dbReference type="Gene3D" id="1.25.40.20">
    <property type="entry name" value="Ankyrin repeat-containing domain"/>
    <property type="match status" value="1"/>
</dbReference>
<keyword evidence="6" id="KW-0802">TPR repeat</keyword>
<dbReference type="SUPFAM" id="SSF81901">
    <property type="entry name" value="HCP-like"/>
    <property type="match status" value="1"/>
</dbReference>
<feature type="compositionally biased region" description="Low complexity" evidence="7">
    <location>
        <begin position="791"/>
        <end position="804"/>
    </location>
</feature>
<feature type="repeat" description="ANK" evidence="5">
    <location>
        <begin position="589"/>
        <end position="621"/>
    </location>
</feature>
<dbReference type="PROSITE" id="PS50297">
    <property type="entry name" value="ANK_REP_REGION"/>
    <property type="match status" value="3"/>
</dbReference>
<sequence length="1381" mass="155612">MDEIKLLKRKRKAQSEGNNRQLISICTDLSELYIKSGQYEQAIEEYKRLADIYKSERNQIEYAKANRAIGEAYLGLNNYKKALEHQKLHLEIAISEKNDIEIQRAYATIGHIYLTTYLETQVDPQQNLNAAYKYFMKSMKLCDSLQGITKLEKADMQARLLSNLGLVKDSLGDYNKAVELFTTSINICKSNDIYEQLYRGYMLIASLFDKKGDSGKAMHHYNLAIDAAKKLKGCVDLMCTALLSKSEALIKLEDFHTAKKTLYKAYKLNSPNIQERAIIERFLKTVVIMCQTEDKLVIETNDNKELKKLYEKMGDCACNFKNYSKALEYYKLMLTYAEKSGISGRELASCYYSLAETYKDNKMYEEAVKYFEKEYALCTKLQDNLNTLSKIADTKEAGGFSIEEVKAVYNTAIINCRNNNNSKEERRMIMRCIAYLNRVKSEQDLQQFKQQLNSLPPCEALSSSSDSDSEASDKENIDLSNITDISDNSDVEQNPSVNDAQVVAVGKRRSKTFAVKKNAKGESQLHVACINGKVPVVKHLLEQGHPVNVRDNTGWLPLHEACNHGYYEIVELLLDKGAAINDRGGVKCEGITPIYDAANNGHIRIVQLLLDRGASVTIKADNGDTPLNVLKCCHQKYPFVGEEFDIYRTVVDRMSEALKKAGQNVSETVVVHDRIEEWSEEYPEEQQLDGDEPFFEKSDEEEDMTSVGERNFPRSGVSPDLLDEYQEIMNNLSKKSSKATKHHETASHQNVGKRSALFYDNDAFDDWLDDDLQSNKATKKRRTSSLDYVVTSSTRNNTSSKNISPSKRLSDENARLINEDLDDVINVPATSPFNKRNSSISRNAAKRKIQASLLDSGFNKSSSRSVAGKSASSTFQRHRSLDHSIRQKKITSFGNNRSFAEADSTVSQPVQSVTPAQTINQIPQQYTQPIGNQEHTANVPLTSDLMVFVDVRIEGKVFRVPVLLSQVQTNTIGWLANQAAVKYARKECSKPCLELETSSGALLSDDDPLSLLFPLGTRQAETVVGRITKLYMTLLVDRYKEACSHLKETVNESLATHLEEVSVKLSVQNKGFTNNVLAPLCKALNHQTTLLELNLSGNFVDVDCMIILCGSLPSLVNLSSLNLRCTGLTSAHLAEMVKMFSITSSPILEKLKHLYIGDNYLRNNAFAHLAEITNSLRLETLDMPNLAFTKTVFKEHLNLKLELKDILWLNVSGNQFSKADVERMISWTTVGKLIDLNVSKNSLANFGLASFRSLECLNLSRCNLQDNDLFGILRACSEGSLLKIDVSYNTELTGISLRWLLEHSTLEDVNLIGCDRILECYSEKCGDCIEGSRKRCIKITADFDLYSAQVEDLVRRFKHLYEQPFIEKGRNLLLLCSKEMG</sequence>
<dbReference type="PROSITE" id="PS50005">
    <property type="entry name" value="TPR"/>
    <property type="match status" value="3"/>
</dbReference>
<feature type="compositionally biased region" description="Low complexity" evidence="7">
    <location>
        <begin position="860"/>
        <end position="873"/>
    </location>
</feature>
<dbReference type="PROSITE" id="PS50088">
    <property type="entry name" value="ANK_REPEAT"/>
    <property type="match status" value="3"/>
</dbReference>
<accession>A0A9P0CHD6</accession>
<evidence type="ECO:0000256" key="5">
    <source>
        <dbReference type="PROSITE-ProRule" id="PRU00023"/>
    </source>
</evidence>
<dbReference type="InterPro" id="IPR002110">
    <property type="entry name" value="Ankyrin_rpt"/>
</dbReference>
<dbReference type="PANTHER" id="PTHR46358">
    <property type="entry name" value="TONSOKU-LIKE PROTEIN"/>
    <property type="match status" value="1"/>
</dbReference>
<name>A0A9P0CHD6_9CUCU</name>
<dbReference type="OrthoDB" id="273147at2759"/>
<dbReference type="PANTHER" id="PTHR46358:SF1">
    <property type="entry name" value="TONSOKU-LIKE PROTEIN"/>
    <property type="match status" value="1"/>
</dbReference>
<reference evidence="8" key="1">
    <citation type="submission" date="2022-01" db="EMBL/GenBank/DDBJ databases">
        <authorList>
            <person name="King R."/>
        </authorList>
    </citation>
    <scope>NUCLEOTIDE SEQUENCE</scope>
</reference>
<dbReference type="Pfam" id="PF12796">
    <property type="entry name" value="Ank_2"/>
    <property type="match status" value="1"/>
</dbReference>
<keyword evidence="3" id="KW-0677">Repeat</keyword>
<dbReference type="InterPro" id="IPR019734">
    <property type="entry name" value="TPR_rpt"/>
</dbReference>
<keyword evidence="4" id="KW-0539">Nucleus</keyword>
<feature type="region of interest" description="Disordered" evidence="7">
    <location>
        <begin position="790"/>
        <end position="811"/>
    </location>
</feature>
<dbReference type="InterPro" id="IPR032675">
    <property type="entry name" value="LRR_dom_sf"/>
</dbReference>
<dbReference type="SUPFAM" id="SSF48452">
    <property type="entry name" value="TPR-like"/>
    <property type="match status" value="1"/>
</dbReference>
<feature type="repeat" description="TPR" evidence="6">
    <location>
        <begin position="158"/>
        <end position="191"/>
    </location>
</feature>
<dbReference type="GO" id="GO:0000724">
    <property type="term" value="P:double-strand break repair via homologous recombination"/>
    <property type="evidence" value="ECO:0007669"/>
    <property type="project" value="TreeGrafter"/>
</dbReference>